<evidence type="ECO:0000313" key="2">
    <source>
        <dbReference type="Proteomes" id="UP000077173"/>
    </source>
</evidence>
<dbReference type="Proteomes" id="UP000077173">
    <property type="component" value="Unassembled WGS sequence"/>
</dbReference>
<reference evidence="1 2" key="1">
    <citation type="submission" date="2016-02" db="EMBL/GenBank/DDBJ databases">
        <title>Draft genome sequence of the strain BR 10247T Bradyrhizobium neotropicale isolated from nodules of Centrolobium paraense.</title>
        <authorList>
            <person name="Simoes-Araujo J.L."/>
            <person name="Barauna A.C."/>
            <person name="Silva K."/>
            <person name="Zilli J.E."/>
        </authorList>
    </citation>
    <scope>NUCLEOTIDE SEQUENCE [LARGE SCALE GENOMIC DNA]</scope>
    <source>
        <strain evidence="1 2">BR 10247</strain>
    </source>
</reference>
<gene>
    <name evidence="1" type="ORF">AXW67_02330</name>
</gene>
<evidence type="ECO:0000313" key="1">
    <source>
        <dbReference type="EMBL" id="OAF18781.1"/>
    </source>
</evidence>
<proteinExistence type="predicted"/>
<dbReference type="GeneID" id="32583800"/>
<evidence type="ECO:0008006" key="3">
    <source>
        <dbReference type="Google" id="ProtNLM"/>
    </source>
</evidence>
<comment type="caution">
    <text evidence="1">The sequence shown here is derived from an EMBL/GenBank/DDBJ whole genome shotgun (WGS) entry which is preliminary data.</text>
</comment>
<organism evidence="1 2">
    <name type="scientific">Bradyrhizobium neotropicale</name>
    <dbReference type="NCBI Taxonomy" id="1497615"/>
    <lineage>
        <taxon>Bacteria</taxon>
        <taxon>Pseudomonadati</taxon>
        <taxon>Pseudomonadota</taxon>
        <taxon>Alphaproteobacteria</taxon>
        <taxon>Hyphomicrobiales</taxon>
        <taxon>Nitrobacteraceae</taxon>
        <taxon>Bradyrhizobium</taxon>
    </lineage>
</organism>
<accession>A0A176ZDR3</accession>
<dbReference type="AlphaFoldDB" id="A0A176ZDR3"/>
<keyword evidence="2" id="KW-1185">Reference proteome</keyword>
<name>A0A176ZDR3_9BRAD</name>
<protein>
    <recommendedName>
        <fullName evidence="3">Helix-turn-helix domain-containing protein</fullName>
    </recommendedName>
</protein>
<sequence>MLSSTAKLVADALLLTFRNNMTGQCNPSLTTIGLAIGRCRRTVINAINELRAGPDPWLIVRGTGGGSKDNTNNYEFRLKGTGAIHCTDEADCTGEENVDTGETNCNERVKQTAHELSSELSRTIDTNCVEAPEPDRSLPRPLTDALRDPVRREATEVVQDRIAKRLPEGWLTLMQLPAAELARLTDLERVGRLTDNVLKLAVVEMRLGERAEAK</sequence>
<dbReference type="EMBL" id="LSEF01000031">
    <property type="protein sequence ID" value="OAF18781.1"/>
    <property type="molecule type" value="Genomic_DNA"/>
</dbReference>
<dbReference type="Pfam" id="PF13730">
    <property type="entry name" value="HTH_36"/>
    <property type="match status" value="1"/>
</dbReference>